<evidence type="ECO:0000256" key="6">
    <source>
        <dbReference type="ARBA" id="ARBA00023012"/>
    </source>
</evidence>
<dbReference type="PANTHER" id="PTHR43711:SF31">
    <property type="entry name" value="HISTIDINE KINASE"/>
    <property type="match status" value="1"/>
</dbReference>
<comment type="caution">
    <text evidence="9">The sequence shown here is derived from an EMBL/GenBank/DDBJ whole genome shotgun (WGS) entry which is preliminary data.</text>
</comment>
<dbReference type="GO" id="GO:0000155">
    <property type="term" value="F:phosphorelay sensor kinase activity"/>
    <property type="evidence" value="ECO:0007669"/>
    <property type="project" value="InterPro"/>
</dbReference>
<dbReference type="InterPro" id="IPR050736">
    <property type="entry name" value="Sensor_HK_Regulatory"/>
</dbReference>
<keyword evidence="6" id="KW-0902">Two-component regulatory system</keyword>
<dbReference type="AlphaFoldDB" id="A0A1G2PTL3"/>
<dbReference type="Gene3D" id="1.10.287.130">
    <property type="match status" value="1"/>
</dbReference>
<evidence type="ECO:0000313" key="10">
    <source>
        <dbReference type="Proteomes" id="UP000176951"/>
    </source>
</evidence>
<feature type="coiled-coil region" evidence="7">
    <location>
        <begin position="257"/>
        <end position="291"/>
    </location>
</feature>
<dbReference type="EMBL" id="MHSW01000019">
    <property type="protein sequence ID" value="OHA51680.1"/>
    <property type="molecule type" value="Genomic_DNA"/>
</dbReference>
<dbReference type="CDD" id="cd00075">
    <property type="entry name" value="HATPase"/>
    <property type="match status" value="1"/>
</dbReference>
<comment type="catalytic activity">
    <reaction evidence="1">
        <text>ATP + protein L-histidine = ADP + protein N-phospho-L-histidine.</text>
        <dbReference type="EC" id="2.7.13.3"/>
    </reaction>
</comment>
<dbReference type="CDD" id="cd00082">
    <property type="entry name" value="HisKA"/>
    <property type="match status" value="1"/>
</dbReference>
<dbReference type="Gene3D" id="3.30.565.10">
    <property type="entry name" value="Histidine kinase-like ATPase, C-terminal domain"/>
    <property type="match status" value="1"/>
</dbReference>
<dbReference type="Proteomes" id="UP000176951">
    <property type="component" value="Unassembled WGS sequence"/>
</dbReference>
<gene>
    <name evidence="9" type="ORF">A3A97_00535</name>
</gene>
<accession>A0A1G2PTL3</accession>
<evidence type="ECO:0000256" key="3">
    <source>
        <dbReference type="ARBA" id="ARBA00022553"/>
    </source>
</evidence>
<dbReference type="EC" id="2.7.13.3" evidence="2"/>
<dbReference type="InterPro" id="IPR036890">
    <property type="entry name" value="HATPase_C_sf"/>
</dbReference>
<feature type="domain" description="Histidine kinase" evidence="8">
    <location>
        <begin position="301"/>
        <end position="526"/>
    </location>
</feature>
<dbReference type="SUPFAM" id="SSF55874">
    <property type="entry name" value="ATPase domain of HSP90 chaperone/DNA topoisomerase II/histidine kinase"/>
    <property type="match status" value="1"/>
</dbReference>
<keyword evidence="4" id="KW-0808">Transferase</keyword>
<dbReference type="InterPro" id="IPR003594">
    <property type="entry name" value="HATPase_dom"/>
</dbReference>
<dbReference type="InterPro" id="IPR004358">
    <property type="entry name" value="Sig_transdc_His_kin-like_C"/>
</dbReference>
<dbReference type="PROSITE" id="PS50109">
    <property type="entry name" value="HIS_KIN"/>
    <property type="match status" value="1"/>
</dbReference>
<dbReference type="PRINTS" id="PR00344">
    <property type="entry name" value="BCTRLSENSOR"/>
</dbReference>
<sequence>MAALFSKAPNTISEGQFAKELLTFVAGLEEARKAFPRTKEEIISISTLERIYDKERAAAEMYRRAEKFLVANYPARYTIEKLRETVSRKLHPERICEGSALLFLNNDMRAISLFRLFVNSFAFRVGQSMGKEAFAAILRERFADQDLVNLYISKGYISWEDINLLLKDVPQGEKLVHIQDRFSRLISFLMNLSRERVQDARTQLLIEDVYKTLKREYIFLDDFPVVLSIFADQNILRDERVGMLSKTQLTERSRMQTRKVEETLVELEHEKDVLQDTLKQLETSQEKLKALDYAKSQFIEVVSHQFRTPLSTIRWTSEMLKDEFGKTIPDRGKGFLENISFKSRFLINILNDIFDVLQLEGGNLQLQRKPAQLWELIADQIEDMKDEAESHKASIVFDKSGDPLKEVLVDHQMIRRVLEILIRNAINYGPAESGQVTVKMGIENKEDKNYVWVEIADKGIGIIPEDLPKIFTKFFRAQNAVHKVADGAGLGLYLVRSIIELHGGHVAVYSKPDQGSSFRFYIPIAA</sequence>
<dbReference type="FunFam" id="3.30.565.10:FF:000006">
    <property type="entry name" value="Sensor histidine kinase WalK"/>
    <property type="match status" value="1"/>
</dbReference>
<dbReference type="InterPro" id="IPR003661">
    <property type="entry name" value="HisK_dim/P_dom"/>
</dbReference>
<evidence type="ECO:0000256" key="1">
    <source>
        <dbReference type="ARBA" id="ARBA00000085"/>
    </source>
</evidence>
<keyword evidence="7" id="KW-0175">Coiled coil</keyword>
<proteinExistence type="predicted"/>
<dbReference type="SUPFAM" id="SSF47384">
    <property type="entry name" value="Homodimeric domain of signal transducing histidine kinase"/>
    <property type="match status" value="1"/>
</dbReference>
<dbReference type="Pfam" id="PF02518">
    <property type="entry name" value="HATPase_c"/>
    <property type="match status" value="1"/>
</dbReference>
<evidence type="ECO:0000313" key="9">
    <source>
        <dbReference type="EMBL" id="OHA51680.1"/>
    </source>
</evidence>
<evidence type="ECO:0000256" key="2">
    <source>
        <dbReference type="ARBA" id="ARBA00012438"/>
    </source>
</evidence>
<protein>
    <recommendedName>
        <fullName evidence="2">histidine kinase</fullName>
        <ecNumber evidence="2">2.7.13.3</ecNumber>
    </recommendedName>
</protein>
<keyword evidence="3" id="KW-0597">Phosphoprotein</keyword>
<dbReference type="Pfam" id="PF00512">
    <property type="entry name" value="HisKA"/>
    <property type="match status" value="1"/>
</dbReference>
<dbReference type="InterPro" id="IPR036097">
    <property type="entry name" value="HisK_dim/P_sf"/>
</dbReference>
<evidence type="ECO:0000259" key="8">
    <source>
        <dbReference type="PROSITE" id="PS50109"/>
    </source>
</evidence>
<evidence type="ECO:0000256" key="7">
    <source>
        <dbReference type="SAM" id="Coils"/>
    </source>
</evidence>
<keyword evidence="5" id="KW-0418">Kinase</keyword>
<dbReference type="PANTHER" id="PTHR43711">
    <property type="entry name" value="TWO-COMPONENT HISTIDINE KINASE"/>
    <property type="match status" value="1"/>
</dbReference>
<dbReference type="InterPro" id="IPR005467">
    <property type="entry name" value="His_kinase_dom"/>
</dbReference>
<dbReference type="SMART" id="SM00388">
    <property type="entry name" value="HisKA"/>
    <property type="match status" value="1"/>
</dbReference>
<dbReference type="SMART" id="SM00387">
    <property type="entry name" value="HATPase_c"/>
    <property type="match status" value="1"/>
</dbReference>
<reference evidence="9 10" key="1">
    <citation type="journal article" date="2016" name="Nat. Commun.">
        <title>Thousands of microbial genomes shed light on interconnected biogeochemical processes in an aquifer system.</title>
        <authorList>
            <person name="Anantharaman K."/>
            <person name="Brown C.T."/>
            <person name="Hug L.A."/>
            <person name="Sharon I."/>
            <person name="Castelle C.J."/>
            <person name="Probst A.J."/>
            <person name="Thomas B.C."/>
            <person name="Singh A."/>
            <person name="Wilkins M.J."/>
            <person name="Karaoz U."/>
            <person name="Brodie E.L."/>
            <person name="Williams K.H."/>
            <person name="Hubbard S.S."/>
            <person name="Banfield J.F."/>
        </authorList>
    </citation>
    <scope>NUCLEOTIDE SEQUENCE [LARGE SCALE GENOMIC DNA]</scope>
</reference>
<organism evidence="9 10">
    <name type="scientific">Candidatus Terrybacteria bacterium RIFCSPLOWO2_01_FULL_40_23</name>
    <dbReference type="NCBI Taxonomy" id="1802366"/>
    <lineage>
        <taxon>Bacteria</taxon>
        <taxon>Candidatus Terryibacteriota</taxon>
    </lineage>
</organism>
<evidence type="ECO:0000256" key="5">
    <source>
        <dbReference type="ARBA" id="ARBA00022777"/>
    </source>
</evidence>
<name>A0A1G2PTL3_9BACT</name>
<evidence type="ECO:0000256" key="4">
    <source>
        <dbReference type="ARBA" id="ARBA00022679"/>
    </source>
</evidence>